<evidence type="ECO:0000256" key="1">
    <source>
        <dbReference type="ARBA" id="ARBA00008635"/>
    </source>
</evidence>
<dbReference type="OrthoDB" id="9798830at2"/>
<dbReference type="EMBL" id="OMOD01000136">
    <property type="protein sequence ID" value="SPF42105.1"/>
    <property type="molecule type" value="Genomic_DNA"/>
</dbReference>
<proteinExistence type="inferred from homology"/>
<organism evidence="3 4">
    <name type="scientific">Candidatus Sulfotelmatobacter kueseliae</name>
    <dbReference type="NCBI Taxonomy" id="2042962"/>
    <lineage>
        <taxon>Bacteria</taxon>
        <taxon>Pseudomonadati</taxon>
        <taxon>Acidobacteriota</taxon>
        <taxon>Terriglobia</taxon>
        <taxon>Terriglobales</taxon>
        <taxon>Candidatus Korobacteraceae</taxon>
        <taxon>Candidatus Sulfotelmatobacter</taxon>
    </lineage>
</organism>
<dbReference type="AlphaFoldDB" id="A0A2U3KR24"/>
<dbReference type="InterPro" id="IPR007837">
    <property type="entry name" value="DinB"/>
</dbReference>
<gene>
    <name evidence="3" type="ORF">SBA1_420025</name>
</gene>
<dbReference type="Gene3D" id="1.20.120.450">
    <property type="entry name" value="dinb family like domain"/>
    <property type="match status" value="1"/>
</dbReference>
<comment type="similarity">
    <text evidence="1">Belongs to the DinB family.</text>
</comment>
<evidence type="ECO:0000313" key="3">
    <source>
        <dbReference type="EMBL" id="SPF42105.1"/>
    </source>
</evidence>
<protein>
    <recommendedName>
        <fullName evidence="5">DinB-like domain-containing protein</fullName>
    </recommendedName>
</protein>
<dbReference type="Pfam" id="PF05163">
    <property type="entry name" value="DinB"/>
    <property type="match status" value="1"/>
</dbReference>
<dbReference type="InterPro" id="IPR034660">
    <property type="entry name" value="DinB/YfiT-like"/>
</dbReference>
<dbReference type="GO" id="GO:0046872">
    <property type="term" value="F:metal ion binding"/>
    <property type="evidence" value="ECO:0007669"/>
    <property type="project" value="UniProtKB-KW"/>
</dbReference>
<dbReference type="SUPFAM" id="SSF109854">
    <property type="entry name" value="DinB/YfiT-like putative metalloenzymes"/>
    <property type="match status" value="1"/>
</dbReference>
<reference evidence="4" key="1">
    <citation type="submission" date="2018-02" db="EMBL/GenBank/DDBJ databases">
        <authorList>
            <person name="Hausmann B."/>
        </authorList>
    </citation>
    <scope>NUCLEOTIDE SEQUENCE [LARGE SCALE GENOMIC DNA]</scope>
    <source>
        <strain evidence="4">Peat soil MAG SbA1</strain>
    </source>
</reference>
<evidence type="ECO:0008006" key="5">
    <source>
        <dbReference type="Google" id="ProtNLM"/>
    </source>
</evidence>
<evidence type="ECO:0000256" key="2">
    <source>
        <dbReference type="ARBA" id="ARBA00022723"/>
    </source>
</evidence>
<sequence>MSLRALTELLRGKGAHADPLACVEDISAELAARQVAGFPHSIGQIVFHMNYWMNYDLRRMQGERPKYPEHNAESFPAAPSPADAEEWDRLRRDFAWFLAEHARLAGSSRAELEHEIEPMHERHRELAATLEAMLWQTVAHNSYHVGQIAMIRRALGAWPPRAGGDTW</sequence>
<keyword evidence="2" id="KW-0479">Metal-binding</keyword>
<dbReference type="Proteomes" id="UP000238701">
    <property type="component" value="Unassembled WGS sequence"/>
</dbReference>
<accession>A0A2U3KR24</accession>
<evidence type="ECO:0000313" key="4">
    <source>
        <dbReference type="Proteomes" id="UP000238701"/>
    </source>
</evidence>
<name>A0A2U3KR24_9BACT</name>